<name>A0A562BK33_9BURK</name>
<keyword evidence="1 4" id="KW-0812">Transmembrane</keyword>
<feature type="transmembrane region" description="Helical" evidence="4">
    <location>
        <begin position="68"/>
        <end position="92"/>
    </location>
</feature>
<dbReference type="InterPro" id="IPR010645">
    <property type="entry name" value="MFS_4"/>
</dbReference>
<evidence type="ECO:0000256" key="4">
    <source>
        <dbReference type="SAM" id="Phobius"/>
    </source>
</evidence>
<dbReference type="InterPro" id="IPR020846">
    <property type="entry name" value="MFS_dom"/>
</dbReference>
<feature type="transmembrane region" description="Helical" evidence="4">
    <location>
        <begin position="302"/>
        <end position="320"/>
    </location>
</feature>
<feature type="transmembrane region" description="Helical" evidence="4">
    <location>
        <begin position="395"/>
        <end position="413"/>
    </location>
</feature>
<feature type="transmembrane region" description="Helical" evidence="4">
    <location>
        <begin position="133"/>
        <end position="154"/>
    </location>
</feature>
<dbReference type="PANTHER" id="PTHR23537">
    <property type="match status" value="1"/>
</dbReference>
<dbReference type="EMBL" id="VLJN01000017">
    <property type="protein sequence ID" value="TWG85605.1"/>
    <property type="molecule type" value="Genomic_DNA"/>
</dbReference>
<feature type="transmembrane region" description="Helical" evidence="4">
    <location>
        <begin position="244"/>
        <end position="263"/>
    </location>
</feature>
<evidence type="ECO:0000259" key="5">
    <source>
        <dbReference type="PROSITE" id="PS50850"/>
    </source>
</evidence>
<dbReference type="Proteomes" id="UP000318141">
    <property type="component" value="Unassembled WGS sequence"/>
</dbReference>
<feature type="transmembrane region" description="Helical" evidence="4">
    <location>
        <begin position="34"/>
        <end position="56"/>
    </location>
</feature>
<organism evidence="6 7">
    <name type="scientific">Cupriavidus gilardii J11</name>
    <dbReference type="NCBI Taxonomy" id="936133"/>
    <lineage>
        <taxon>Bacteria</taxon>
        <taxon>Pseudomonadati</taxon>
        <taxon>Pseudomonadota</taxon>
        <taxon>Betaproteobacteria</taxon>
        <taxon>Burkholderiales</taxon>
        <taxon>Burkholderiaceae</taxon>
        <taxon>Cupriavidus</taxon>
    </lineage>
</organism>
<dbReference type="SUPFAM" id="SSF103473">
    <property type="entry name" value="MFS general substrate transporter"/>
    <property type="match status" value="1"/>
</dbReference>
<feature type="transmembrane region" description="Helical" evidence="4">
    <location>
        <begin position="166"/>
        <end position="187"/>
    </location>
</feature>
<comment type="caution">
    <text evidence="6">The sequence shown here is derived from an EMBL/GenBank/DDBJ whole genome shotgun (WGS) entry which is preliminary data.</text>
</comment>
<feature type="domain" description="Major facilitator superfamily (MFS) profile" evidence="5">
    <location>
        <begin position="36"/>
        <end position="418"/>
    </location>
</feature>
<keyword evidence="7" id="KW-1185">Reference proteome</keyword>
<dbReference type="Pfam" id="PF06779">
    <property type="entry name" value="MFS_4"/>
    <property type="match status" value="1"/>
</dbReference>
<protein>
    <submittedName>
        <fullName evidence="6">Putative MFS family arabinose efflux permease</fullName>
    </submittedName>
</protein>
<sequence length="421" mass="44278">MSNIVRILRSFDSHREIPMTASSVPIAKIDRLLLWRYIFAGLCASLESIGLARFAFTPLIPELIQAQWFSPSAVVYLGAANLAGYVLGALIGRPIASRLANEHVLRTMMVLICAAFFACAVPLSFAWYFGWRFVSGIAGGVVMVLVAGTILPHVPPARKGAAGGAIFLGLGLGIAGSGTVIPVLLQFGLPQTWIGLGLISLLLTAASWFAWPASKLTPTTGGHAQGKAHAVRFGAEVRLLYGQYALMAGAAVPPMVFLVDFIARGLGKGTHLGSVYWAVYGLGAIAGPPLYGYLADRFGPKTTVRLVTVVMAVVFVGLYATSNLLALGVLTIIVGTFAPGMVPLVLARVHELVPHNGTRQNVAWTRASVISAAALAIAAYAFSGLFNASGGDHRLLFLVASAMLVVVLVSGLYRQRAATPA</sequence>
<feature type="transmembrane region" description="Helical" evidence="4">
    <location>
        <begin position="104"/>
        <end position="127"/>
    </location>
</feature>
<gene>
    <name evidence="6" type="ORF">L602_002400000510</name>
</gene>
<dbReference type="GO" id="GO:0022857">
    <property type="term" value="F:transmembrane transporter activity"/>
    <property type="evidence" value="ECO:0007669"/>
    <property type="project" value="InterPro"/>
</dbReference>
<feature type="transmembrane region" description="Helical" evidence="4">
    <location>
        <begin position="193"/>
        <end position="211"/>
    </location>
</feature>
<feature type="transmembrane region" description="Helical" evidence="4">
    <location>
        <begin position="367"/>
        <end position="389"/>
    </location>
</feature>
<evidence type="ECO:0000256" key="2">
    <source>
        <dbReference type="ARBA" id="ARBA00022989"/>
    </source>
</evidence>
<dbReference type="PANTHER" id="PTHR23537:SF1">
    <property type="entry name" value="SUGAR TRANSPORTER"/>
    <property type="match status" value="1"/>
</dbReference>
<keyword evidence="3 4" id="KW-0472">Membrane</keyword>
<dbReference type="InterPro" id="IPR036259">
    <property type="entry name" value="MFS_trans_sf"/>
</dbReference>
<evidence type="ECO:0000313" key="7">
    <source>
        <dbReference type="Proteomes" id="UP000318141"/>
    </source>
</evidence>
<dbReference type="PROSITE" id="PS50850">
    <property type="entry name" value="MFS"/>
    <property type="match status" value="1"/>
</dbReference>
<feature type="transmembrane region" description="Helical" evidence="4">
    <location>
        <begin position="326"/>
        <end position="346"/>
    </location>
</feature>
<evidence type="ECO:0000256" key="3">
    <source>
        <dbReference type="ARBA" id="ARBA00023136"/>
    </source>
</evidence>
<feature type="transmembrane region" description="Helical" evidence="4">
    <location>
        <begin position="275"/>
        <end position="295"/>
    </location>
</feature>
<reference evidence="6 7" key="1">
    <citation type="submission" date="2019-07" db="EMBL/GenBank/DDBJ databases">
        <title>Genome sequencing of lignin-degrading bacterial isolates.</title>
        <authorList>
            <person name="Gladden J."/>
        </authorList>
    </citation>
    <scope>NUCLEOTIDE SEQUENCE [LARGE SCALE GENOMIC DNA]</scope>
    <source>
        <strain evidence="6 7">J11</strain>
    </source>
</reference>
<dbReference type="AlphaFoldDB" id="A0A562BK33"/>
<dbReference type="GO" id="GO:0005886">
    <property type="term" value="C:plasma membrane"/>
    <property type="evidence" value="ECO:0007669"/>
    <property type="project" value="TreeGrafter"/>
</dbReference>
<keyword evidence="2 4" id="KW-1133">Transmembrane helix</keyword>
<evidence type="ECO:0000256" key="1">
    <source>
        <dbReference type="ARBA" id="ARBA00022692"/>
    </source>
</evidence>
<accession>A0A562BK33</accession>
<dbReference type="Gene3D" id="1.20.1250.20">
    <property type="entry name" value="MFS general substrate transporter like domains"/>
    <property type="match status" value="2"/>
</dbReference>
<proteinExistence type="predicted"/>
<evidence type="ECO:0000313" key="6">
    <source>
        <dbReference type="EMBL" id="TWG85605.1"/>
    </source>
</evidence>